<evidence type="ECO:0000313" key="1">
    <source>
        <dbReference type="EMBL" id="PTD12696.1"/>
    </source>
</evidence>
<comment type="caution">
    <text evidence="1">The sequence shown here is derived from an EMBL/GenBank/DDBJ whole genome shotgun (WGS) entry which is preliminary data.</text>
</comment>
<evidence type="ECO:0000313" key="2">
    <source>
        <dbReference type="Proteomes" id="UP000241587"/>
    </source>
</evidence>
<reference evidence="1 2" key="1">
    <citation type="submission" date="2018-02" db="EMBL/GenBank/DDBJ databases">
        <title>Fusarium culmorum secondary metabolites in fungal-bacterial-plant interactions.</title>
        <authorList>
            <person name="Schmidt R."/>
        </authorList>
    </citation>
    <scope>NUCLEOTIDE SEQUENCE [LARGE SCALE GENOMIC DNA]</scope>
    <source>
        <strain evidence="1 2">PV</strain>
    </source>
</reference>
<dbReference type="AlphaFoldDB" id="A0A2T4HA72"/>
<proteinExistence type="predicted"/>
<name>A0A2T4HA72_FUSCU</name>
<dbReference type="Proteomes" id="UP000241587">
    <property type="component" value="Unassembled WGS sequence"/>
</dbReference>
<keyword evidence="2" id="KW-1185">Reference proteome</keyword>
<accession>A0A2T4HA72</accession>
<sequence length="617" mass="70681">MDETYPFRWESYCCFCLFGFIDGDKVLRPSHPSEANPDGTTNPPVLFDYKTPVFNPDNHKCIPPRHWRRYKDVLPASHLSCNQNWPFVSMKRLWELVHYDFQPPLSDVNRRISILANKAASVTMPDLQKQARSRVETFLSSQTIPLSFQSNRDGRVLFIVDVFRPIWRTTVMFDGIRYLNCLSNKQDGKHFRPIKTQRGDIVNIYFASNHLGVVAMYFSKYGMSKQDWPGVWWSRLTLSKTHHLLRAYTDGFKIRDLRRVESLQSTSESSPTRWSVLPPNPTAVWLVSLDNRAHSTYYFKCLDCSKPGITGYSACMVDGDLVDLHCHIEGEDLEFYQDGGGDRLHAVWLYFPVEQGERIFEVWRRRKRPHFCRDIPMLRTNKGRVFVLGTHISQHDIVAKYDCITSFPTEKHARFWFCYREGCVGYLAFDTEDKRLENDPIVQLEGSSALCSSGLSNQRFATSATLKDVVEVVPCRSWAPGSTGIVGLLLTYSDGHRETVGQVRLDHLLEPMQVVPTGDMWLGIRLLPHGAGVVVEALRLIPSNGMTVHGGNTCEAGLRWRRVEWKGRLDWLFWYGRCCISWHAQAIPVGHINTVLEAQGGRGWETETPTTAINISP</sequence>
<protein>
    <submittedName>
        <fullName evidence="1">Uncharacterized protein</fullName>
    </submittedName>
</protein>
<dbReference type="OrthoDB" id="5153231at2759"/>
<gene>
    <name evidence="1" type="ORF">FCULG_00002853</name>
</gene>
<dbReference type="EMBL" id="PVEM01000001">
    <property type="protein sequence ID" value="PTD12696.1"/>
    <property type="molecule type" value="Genomic_DNA"/>
</dbReference>
<dbReference type="OMA" id="ERIFEVW"/>
<organism evidence="1 2">
    <name type="scientific">Fusarium culmorum</name>
    <dbReference type="NCBI Taxonomy" id="5516"/>
    <lineage>
        <taxon>Eukaryota</taxon>
        <taxon>Fungi</taxon>
        <taxon>Dikarya</taxon>
        <taxon>Ascomycota</taxon>
        <taxon>Pezizomycotina</taxon>
        <taxon>Sordariomycetes</taxon>
        <taxon>Hypocreomycetidae</taxon>
        <taxon>Hypocreales</taxon>
        <taxon>Nectriaceae</taxon>
        <taxon>Fusarium</taxon>
    </lineage>
</organism>